<accession>A0AAQ1JRD4</accession>
<dbReference type="InterPro" id="IPR051030">
    <property type="entry name" value="Vitamin_B12-ABC_binding"/>
</dbReference>
<dbReference type="InterPro" id="IPR054828">
    <property type="entry name" value="Vit_B12_bind_prot"/>
</dbReference>
<organism evidence="4 5">
    <name type="scientific">Halopseudomonas aestusnigri</name>
    <dbReference type="NCBI Taxonomy" id="857252"/>
    <lineage>
        <taxon>Bacteria</taxon>
        <taxon>Pseudomonadati</taxon>
        <taxon>Pseudomonadota</taxon>
        <taxon>Gammaproteobacteria</taxon>
        <taxon>Pseudomonadales</taxon>
        <taxon>Pseudomonadaceae</taxon>
        <taxon>Halopseudomonas</taxon>
    </lineage>
</organism>
<dbReference type="PANTHER" id="PTHR42860:SF1">
    <property type="entry name" value="VITAMIN B12-BINDING PROTEIN"/>
    <property type="match status" value="1"/>
</dbReference>
<evidence type="ECO:0000256" key="1">
    <source>
        <dbReference type="ARBA" id="ARBA00022729"/>
    </source>
</evidence>
<dbReference type="PROSITE" id="PS50983">
    <property type="entry name" value="FE_B12_PBP"/>
    <property type="match status" value="1"/>
</dbReference>
<dbReference type="AlphaFoldDB" id="A0AAQ1JRD4"/>
<reference evidence="4 5" key="1">
    <citation type="submission" date="2016-10" db="EMBL/GenBank/DDBJ databases">
        <authorList>
            <person name="Varghese N."/>
            <person name="Submissions S."/>
        </authorList>
    </citation>
    <scope>NUCLEOTIDE SEQUENCE [LARGE SCALE GENOMIC DNA]</scope>
    <source>
        <strain evidence="4 5">CECT 8317</strain>
    </source>
</reference>
<keyword evidence="1 2" id="KW-0732">Signal</keyword>
<evidence type="ECO:0000256" key="2">
    <source>
        <dbReference type="SAM" id="SignalP"/>
    </source>
</evidence>
<dbReference type="CDD" id="cd01144">
    <property type="entry name" value="BtuF"/>
    <property type="match status" value="1"/>
</dbReference>
<dbReference type="RefSeq" id="WP_088277447.1">
    <property type="nucleotide sequence ID" value="NZ_FNVE01000015.1"/>
</dbReference>
<dbReference type="Gene3D" id="3.40.50.1980">
    <property type="entry name" value="Nitrogenase molybdenum iron protein domain"/>
    <property type="match status" value="2"/>
</dbReference>
<name>A0AAQ1JRD4_9GAMM</name>
<gene>
    <name evidence="4" type="ORF">SAMN05216586_11564</name>
</gene>
<dbReference type="EMBL" id="FNVE01000015">
    <property type="protein sequence ID" value="SEG68368.1"/>
    <property type="molecule type" value="Genomic_DNA"/>
</dbReference>
<feature type="signal peptide" evidence="2">
    <location>
        <begin position="1"/>
        <end position="20"/>
    </location>
</feature>
<dbReference type="SUPFAM" id="SSF53807">
    <property type="entry name" value="Helical backbone' metal receptor"/>
    <property type="match status" value="1"/>
</dbReference>
<feature type="domain" description="Fe/B12 periplasmic-binding" evidence="3">
    <location>
        <begin position="23"/>
        <end position="272"/>
    </location>
</feature>
<evidence type="ECO:0000313" key="5">
    <source>
        <dbReference type="Proteomes" id="UP000243518"/>
    </source>
</evidence>
<comment type="caution">
    <text evidence="4">The sequence shown here is derived from an EMBL/GenBank/DDBJ whole genome shotgun (WGS) entry which is preliminary data.</text>
</comment>
<proteinExistence type="predicted"/>
<dbReference type="Proteomes" id="UP000243518">
    <property type="component" value="Unassembled WGS sequence"/>
</dbReference>
<evidence type="ECO:0000259" key="3">
    <source>
        <dbReference type="PROSITE" id="PS50983"/>
    </source>
</evidence>
<evidence type="ECO:0000313" key="4">
    <source>
        <dbReference type="EMBL" id="SEG68368.1"/>
    </source>
</evidence>
<dbReference type="PANTHER" id="PTHR42860">
    <property type="entry name" value="VITAMIN B12-BINDING PROTEIN"/>
    <property type="match status" value="1"/>
</dbReference>
<feature type="chain" id="PRO_5042977920" evidence="2">
    <location>
        <begin position="21"/>
        <end position="272"/>
    </location>
</feature>
<protein>
    <submittedName>
        <fullName evidence="4">Vitamin B12 transport system substrate-binding protein</fullName>
    </submittedName>
</protein>
<dbReference type="Pfam" id="PF01497">
    <property type="entry name" value="Peripla_BP_2"/>
    <property type="match status" value="1"/>
</dbReference>
<sequence length="272" mass="29469">MRQLLALLLALTLNTLSVQAAERIVSLAPFLTDMALQLGAGARLVGVLDDGQLPAELSDRQTVGSYQTLSAERIVSVQPDLILAWTSGNPPDLLERLRGWGIRVEQFDPQRLDDIASMTLQLGELLDQPAEAQALEADFRAQLDRLRAPPSSTRPKVFLQLWDNPLYTAAGDQLLSDALTLCGADNVFADLAGLAPQVGREGVLAANPDVIIALADQGVTAEAWLDDWRRFPKLAAVQHNRLHVLDSDLLVRPTPAIIGGVEQLCGLVRLIP</sequence>
<dbReference type="NCBIfam" id="NF038402">
    <property type="entry name" value="TroA_like"/>
    <property type="match status" value="1"/>
</dbReference>
<dbReference type="InterPro" id="IPR002491">
    <property type="entry name" value="ABC_transptr_periplasmic_BD"/>
</dbReference>
<keyword evidence="5" id="KW-1185">Reference proteome</keyword>